<comment type="caution">
    <text evidence="2">The sequence shown here is derived from an EMBL/GenBank/DDBJ whole genome shotgun (WGS) entry which is preliminary data.</text>
</comment>
<name>A0A2R6Y0Q4_9BACL</name>
<feature type="transmembrane region" description="Helical" evidence="1">
    <location>
        <begin position="7"/>
        <end position="24"/>
    </location>
</feature>
<feature type="transmembrane region" description="Helical" evidence="1">
    <location>
        <begin position="316"/>
        <end position="333"/>
    </location>
</feature>
<evidence type="ECO:0000256" key="1">
    <source>
        <dbReference type="SAM" id="Phobius"/>
    </source>
</evidence>
<evidence type="ECO:0008006" key="4">
    <source>
        <dbReference type="Google" id="ProtNLM"/>
    </source>
</evidence>
<accession>A0A2R6Y0Q4</accession>
<protein>
    <recommendedName>
        <fullName evidence="4">Glycosyltransferase RgtA/B/C/D-like domain-containing protein</fullName>
    </recommendedName>
</protein>
<dbReference type="AlphaFoldDB" id="A0A2R6Y0Q4"/>
<keyword evidence="1" id="KW-0812">Transmembrane</keyword>
<dbReference type="Proteomes" id="UP000244338">
    <property type="component" value="Unassembled WGS sequence"/>
</dbReference>
<reference evidence="3" key="1">
    <citation type="journal article" date="2018" name="Sci. Rep.">
        <title>Lignite coal burning seam in the remote Altai Mountains harbors a hydrogen-driven thermophilic microbial community.</title>
        <authorList>
            <person name="Kadnikov V.V."/>
            <person name="Mardanov A.V."/>
            <person name="Ivasenko D.A."/>
            <person name="Antsiferov D.V."/>
            <person name="Beletsky A.V."/>
            <person name="Karnachuk O.V."/>
            <person name="Ravin N.V."/>
        </authorList>
    </citation>
    <scope>NUCLEOTIDE SEQUENCE [LARGE SCALE GENOMIC DNA]</scope>
</reference>
<dbReference type="EMBL" id="PEBX01000036">
    <property type="protein sequence ID" value="PTQ56266.1"/>
    <property type="molecule type" value="Genomic_DNA"/>
</dbReference>
<organism evidence="2 3">
    <name type="scientific">Candidatus Carbonibacillus altaicus</name>
    <dbReference type="NCBI Taxonomy" id="2163959"/>
    <lineage>
        <taxon>Bacteria</taxon>
        <taxon>Bacillati</taxon>
        <taxon>Bacillota</taxon>
        <taxon>Bacilli</taxon>
        <taxon>Bacillales</taxon>
        <taxon>Candidatus Carbonibacillus</taxon>
    </lineage>
</organism>
<keyword evidence="1" id="KW-1133">Transmembrane helix</keyword>
<gene>
    <name evidence="2" type="ORF">BSOLF_0543</name>
</gene>
<feature type="transmembrane region" description="Helical" evidence="1">
    <location>
        <begin position="108"/>
        <end position="127"/>
    </location>
</feature>
<feature type="transmembrane region" description="Helical" evidence="1">
    <location>
        <begin position="74"/>
        <end position="101"/>
    </location>
</feature>
<feature type="transmembrane region" description="Helical" evidence="1">
    <location>
        <begin position="153"/>
        <end position="186"/>
    </location>
</feature>
<evidence type="ECO:0000313" key="2">
    <source>
        <dbReference type="EMBL" id="PTQ56266.1"/>
    </source>
</evidence>
<feature type="transmembrane region" description="Helical" evidence="1">
    <location>
        <begin position="193"/>
        <end position="218"/>
    </location>
</feature>
<keyword evidence="1" id="KW-0472">Membrane</keyword>
<feature type="transmembrane region" description="Helical" evidence="1">
    <location>
        <begin position="238"/>
        <end position="262"/>
    </location>
</feature>
<sequence length="484" mass="56707">MENKTQYTLASFFMILAMYFISGHDQLEGDTLWHIRVGEWILQNHSVPKTGIFSWTGDYAWHAHEWLWEVFAYLMYHVLGFNGVFLLTGVGFFMFFGILFYLIRGSHWYGLFLMFPLMFISSFYFVARPHSLAFGLFALWVLMIDKNFFKRHYGWVAFFSVLIGFFWVNIHASVVLAPFIPTLYFVFKKDKRYIIATIFSFLGSLINPWFIGVYPYAFMASRNKEIINEISEWLSPDFHNTFLLIIVVLFLTVGLGGMIKLIKFNQHKRYAPQIVMYFIFFVMFLTSIRYLPYFLFIAIWLFAIAIKDLPFKTPKTISYIALALSILFFIVNIRELPPSDIARSQKEAFPVQAMAYLKENNLTERVISEYYWGGYLIFEGIPAFIDGRADMYVLSKSGVMKDFNRFMIAVDENGFYDPMRIVEKYGIETALLKKNRLPAHFLSQNGWTMVYSDDIAEIWTKKTNLNGGQTDESTRCLYCCTVLR</sequence>
<feature type="transmembrane region" description="Helical" evidence="1">
    <location>
        <begin position="274"/>
        <end position="304"/>
    </location>
</feature>
<proteinExistence type="predicted"/>
<evidence type="ECO:0000313" key="3">
    <source>
        <dbReference type="Proteomes" id="UP000244338"/>
    </source>
</evidence>